<dbReference type="EMBL" id="KQ460436">
    <property type="protein sequence ID" value="KPJ14697.1"/>
    <property type="molecule type" value="Genomic_DNA"/>
</dbReference>
<feature type="domain" description="F-box" evidence="1">
    <location>
        <begin position="1"/>
        <end position="37"/>
    </location>
</feature>
<dbReference type="KEGG" id="pmac:106711174"/>
<evidence type="ECO:0000313" key="3">
    <source>
        <dbReference type="Proteomes" id="UP000053240"/>
    </source>
</evidence>
<dbReference type="OrthoDB" id="7419010at2759"/>
<protein>
    <recommendedName>
        <fullName evidence="1">F-box domain-containing protein</fullName>
    </recommendedName>
</protein>
<gene>
    <name evidence="2" type="ORF">RR48_06871</name>
</gene>
<keyword evidence="3" id="KW-1185">Reference proteome</keyword>
<dbReference type="Gene3D" id="3.80.10.10">
    <property type="entry name" value="Ribonuclease Inhibitor"/>
    <property type="match status" value="1"/>
</dbReference>
<dbReference type="AlphaFoldDB" id="A0A194RAR2"/>
<organism evidence="2 3">
    <name type="scientific">Papilio machaon</name>
    <name type="common">Old World swallowtail butterfly</name>
    <dbReference type="NCBI Taxonomy" id="76193"/>
    <lineage>
        <taxon>Eukaryota</taxon>
        <taxon>Metazoa</taxon>
        <taxon>Ecdysozoa</taxon>
        <taxon>Arthropoda</taxon>
        <taxon>Hexapoda</taxon>
        <taxon>Insecta</taxon>
        <taxon>Pterygota</taxon>
        <taxon>Neoptera</taxon>
        <taxon>Endopterygota</taxon>
        <taxon>Lepidoptera</taxon>
        <taxon>Glossata</taxon>
        <taxon>Ditrysia</taxon>
        <taxon>Papilionoidea</taxon>
        <taxon>Papilionidae</taxon>
        <taxon>Papilioninae</taxon>
        <taxon>Papilio</taxon>
    </lineage>
</organism>
<evidence type="ECO:0000313" key="2">
    <source>
        <dbReference type="EMBL" id="KPJ14697.1"/>
    </source>
</evidence>
<reference evidence="2 3" key="1">
    <citation type="journal article" date="2015" name="Nat. Commun.">
        <title>Outbred genome sequencing and CRISPR/Cas9 gene editing in butterflies.</title>
        <authorList>
            <person name="Li X."/>
            <person name="Fan D."/>
            <person name="Zhang W."/>
            <person name="Liu G."/>
            <person name="Zhang L."/>
            <person name="Zhao L."/>
            <person name="Fang X."/>
            <person name="Chen L."/>
            <person name="Dong Y."/>
            <person name="Chen Y."/>
            <person name="Ding Y."/>
            <person name="Zhao R."/>
            <person name="Feng M."/>
            <person name="Zhu Y."/>
            <person name="Feng Y."/>
            <person name="Jiang X."/>
            <person name="Zhu D."/>
            <person name="Xiang H."/>
            <person name="Feng X."/>
            <person name="Li S."/>
            <person name="Wang J."/>
            <person name="Zhang G."/>
            <person name="Kronforst M.R."/>
            <person name="Wang W."/>
        </authorList>
    </citation>
    <scope>NUCLEOTIDE SEQUENCE [LARGE SCALE GENOMIC DNA]</scope>
    <source>
        <strain evidence="2">Ya'a_city_454_Pm</strain>
        <tissue evidence="2">Whole body</tissue>
    </source>
</reference>
<sequence>MRITDLPVEIVVIIIKKLDIKSVHNLYESCSHFKNLICMYNVVKTANLALSTTATVHFLKQTFMKDISPHLQTLDLRGVGDLSRTALQSAVRGMKCLNTIDVSYTNINLFDIYEVYKLCPTIKNVACNFVFGTKKDIKAQNIQWQDLFQNFDKVHFVGNAANLLFSSLVAWMLHKACLSKLQLTIVENCGTVYDPVEEANDTNVKVHSKFISICILNVWKIPIFSETTLTLPSLQHLEEKYECVVVITEDLNQNQVYVSPMFMKVFKSYNAKCIKVLDVCKHVTNAVIMLWDKAKTVFDDMFFKVLKSKMINLLPHHITDNITVVPPEYDNCFLSVPLCDMRASSKNTVTFKKQRLAPQCPILNYDTVFQQHKTIHLTMFFPSNTNIPVTLSPSSQYLRKLRSLYLTGSVLYSKSFFYVLFSCCQQLETLNVEDSPWCPNQLGHIALSRLKNLRLVNRQSNFKAMFSSLSECSTLENIHILDSHMQQCNNLADPSALFEKCHNLYCISICVNISDSAIARANQLYKKLKAKYGKWHMHIALSSNFSQVSHNYDPYCHVFNLYPVKPLEQLY</sequence>
<dbReference type="Proteomes" id="UP000053240">
    <property type="component" value="Unassembled WGS sequence"/>
</dbReference>
<evidence type="ECO:0000259" key="1">
    <source>
        <dbReference type="PROSITE" id="PS50181"/>
    </source>
</evidence>
<dbReference type="InterPro" id="IPR001810">
    <property type="entry name" value="F-box_dom"/>
</dbReference>
<dbReference type="InParanoid" id="A0A194RAR2"/>
<dbReference type="PROSITE" id="PS50181">
    <property type="entry name" value="FBOX"/>
    <property type="match status" value="1"/>
</dbReference>
<proteinExistence type="predicted"/>
<dbReference type="InterPro" id="IPR032675">
    <property type="entry name" value="LRR_dom_sf"/>
</dbReference>
<dbReference type="SUPFAM" id="SSF52047">
    <property type="entry name" value="RNI-like"/>
    <property type="match status" value="1"/>
</dbReference>
<name>A0A194RAR2_PAPMA</name>
<accession>A0A194RAR2</accession>